<reference evidence="3" key="1">
    <citation type="submission" date="2015-03" db="EMBL/GenBank/DDBJ databases">
        <title>Draft genome sequence of a novel methanotroph (Sn10-6) isolated from flooded ricefield rhizosphere in India.</title>
        <authorList>
            <person name="Pandit P.S."/>
            <person name="Pore S.D."/>
            <person name="Arora P."/>
            <person name="Kapse N.G."/>
            <person name="Dhakephalkar P.K."/>
            <person name="Rahalkar M.C."/>
        </authorList>
    </citation>
    <scope>NUCLEOTIDE SEQUENCE [LARGE SCALE GENOMIC DNA]</scope>
    <source>
        <strain evidence="3">Sn10-6</strain>
    </source>
</reference>
<sequence length="276" mass="31006">MRAKTTCFLPCKKVGIPEKEVAHPITPKYAELIKNLTIELEAGGKQIIFIEEKTQHQKLARILVHFLPITMENIGVINATDAAGEKLQRISDAYNAGKIKIVIANKKAEVGVNLQKGTTAIHHLTFPWVPASMQQRNGRGVRQGNTVDTVKIYHYIGKGSFDLFRLNLINQKGNWINDILRGTESSVENKGDGHLSAEDVMVLLSDNPEEARARMDEAKAKRDAKKKDKADKAMVINLNQLVEARKKLSLLSGWKKRRSFAINRRHICARSKINRV</sequence>
<gene>
    <name evidence="2" type="ORF">VZ94_00555</name>
</gene>
<dbReference type="PROSITE" id="PS51194">
    <property type="entry name" value="HELICASE_CTER"/>
    <property type="match status" value="1"/>
</dbReference>
<keyword evidence="3" id="KW-1185">Reference proteome</keyword>
<dbReference type="RefSeq" id="WP_045777722.1">
    <property type="nucleotide sequence ID" value="NZ_LAJX01000004.1"/>
</dbReference>
<comment type="caution">
    <text evidence="2">The sequence shown here is derived from an EMBL/GenBank/DDBJ whole genome shotgun (WGS) entry which is preliminary data.</text>
</comment>
<dbReference type="Gene3D" id="3.40.50.300">
    <property type="entry name" value="P-loop containing nucleotide triphosphate hydrolases"/>
    <property type="match status" value="1"/>
</dbReference>
<protein>
    <recommendedName>
        <fullName evidence="1">Helicase C-terminal domain-containing protein</fullName>
    </recommendedName>
</protein>
<dbReference type="Pfam" id="PF00271">
    <property type="entry name" value="Helicase_C"/>
    <property type="match status" value="1"/>
</dbReference>
<dbReference type="InterPro" id="IPR001650">
    <property type="entry name" value="Helicase_C-like"/>
</dbReference>
<name>A0A0F3INE6_9GAMM</name>
<dbReference type="AlphaFoldDB" id="A0A0F3INE6"/>
<dbReference type="InterPro" id="IPR027417">
    <property type="entry name" value="P-loop_NTPase"/>
</dbReference>
<proteinExistence type="predicted"/>
<dbReference type="SUPFAM" id="SSF52540">
    <property type="entry name" value="P-loop containing nucleoside triphosphate hydrolases"/>
    <property type="match status" value="1"/>
</dbReference>
<reference evidence="2 3" key="2">
    <citation type="journal article" date="2016" name="Microb. Ecol.">
        <title>Genome Characteristics of a Novel Type I Methanotroph (Sn10-6) Isolated from a Flooded Indian Rice Field.</title>
        <authorList>
            <person name="Rahalkar M.C."/>
            <person name="Pandit P.S."/>
            <person name="Dhakephalkar P.K."/>
            <person name="Pore S."/>
            <person name="Arora P."/>
            <person name="Kapse N."/>
        </authorList>
    </citation>
    <scope>NUCLEOTIDE SEQUENCE [LARGE SCALE GENOMIC DNA]</scope>
    <source>
        <strain evidence="2 3">Sn10-6</strain>
    </source>
</reference>
<evidence type="ECO:0000259" key="1">
    <source>
        <dbReference type="PROSITE" id="PS51194"/>
    </source>
</evidence>
<dbReference type="EMBL" id="LAJX01000004">
    <property type="protein sequence ID" value="KJV08083.1"/>
    <property type="molecule type" value="Genomic_DNA"/>
</dbReference>
<organism evidence="2 3">
    <name type="scientific">Methylocucumis oryzae</name>
    <dbReference type="NCBI Taxonomy" id="1632867"/>
    <lineage>
        <taxon>Bacteria</taxon>
        <taxon>Pseudomonadati</taxon>
        <taxon>Pseudomonadota</taxon>
        <taxon>Gammaproteobacteria</taxon>
        <taxon>Methylococcales</taxon>
        <taxon>Methylococcaceae</taxon>
        <taxon>Methylocucumis</taxon>
    </lineage>
</organism>
<dbReference type="Proteomes" id="UP000033684">
    <property type="component" value="Unassembled WGS sequence"/>
</dbReference>
<feature type="domain" description="Helicase C-terminal" evidence="1">
    <location>
        <begin position="32"/>
        <end position="191"/>
    </location>
</feature>
<evidence type="ECO:0000313" key="2">
    <source>
        <dbReference type="EMBL" id="KJV08083.1"/>
    </source>
</evidence>
<dbReference type="OrthoDB" id="9814088at2"/>
<evidence type="ECO:0000313" key="3">
    <source>
        <dbReference type="Proteomes" id="UP000033684"/>
    </source>
</evidence>
<accession>A0A0F3INE6</accession>